<dbReference type="InterPro" id="IPR004559">
    <property type="entry name" value="HemW-like"/>
</dbReference>
<evidence type="ECO:0000256" key="7">
    <source>
        <dbReference type="ARBA" id="ARBA00023004"/>
    </source>
</evidence>
<dbReference type="Pfam" id="PF06969">
    <property type="entry name" value="HemN_C"/>
    <property type="match status" value="1"/>
</dbReference>
<dbReference type="InterPro" id="IPR006638">
    <property type="entry name" value="Elp3/MiaA/NifB-like_rSAM"/>
</dbReference>
<evidence type="ECO:0000313" key="13">
    <source>
        <dbReference type="Proteomes" id="UP000266649"/>
    </source>
</evidence>
<dbReference type="AlphaFoldDB" id="A0A398BRA7"/>
<evidence type="ECO:0000256" key="9">
    <source>
        <dbReference type="ARBA" id="ARBA00023186"/>
    </source>
</evidence>
<dbReference type="RefSeq" id="WP_119135720.1">
    <property type="nucleotide sequence ID" value="NZ_QXXQ01000009.1"/>
</dbReference>
<name>A0A398BRA7_9RHOB</name>
<keyword evidence="5 10" id="KW-0949">S-adenosyl-L-methionine</keyword>
<dbReference type="Pfam" id="PF04055">
    <property type="entry name" value="Radical_SAM"/>
    <property type="match status" value="1"/>
</dbReference>
<keyword evidence="13" id="KW-1185">Reference proteome</keyword>
<dbReference type="SFLD" id="SFLDG01065">
    <property type="entry name" value="anaerobic_coproporphyrinogen-I"/>
    <property type="match status" value="1"/>
</dbReference>
<dbReference type="InterPro" id="IPR013785">
    <property type="entry name" value="Aldolase_TIM"/>
</dbReference>
<gene>
    <name evidence="12" type="ORF">D2N39_15185</name>
</gene>
<evidence type="ECO:0000259" key="11">
    <source>
        <dbReference type="PROSITE" id="PS51918"/>
    </source>
</evidence>
<dbReference type="NCBIfam" id="TIGR00539">
    <property type="entry name" value="hemN_rel"/>
    <property type="match status" value="1"/>
</dbReference>
<dbReference type="SMART" id="SM00729">
    <property type="entry name" value="Elp3"/>
    <property type="match status" value="1"/>
</dbReference>
<evidence type="ECO:0000313" key="12">
    <source>
        <dbReference type="EMBL" id="RID91028.1"/>
    </source>
</evidence>
<dbReference type="PROSITE" id="PS51918">
    <property type="entry name" value="RADICAL_SAM"/>
    <property type="match status" value="1"/>
</dbReference>
<evidence type="ECO:0000256" key="2">
    <source>
        <dbReference type="ARBA" id="ARBA00006100"/>
    </source>
</evidence>
<keyword evidence="9 10" id="KW-0143">Chaperone</keyword>
<keyword evidence="10" id="KW-0963">Cytoplasm</keyword>
<comment type="function">
    <text evidence="10">Probably acts as a heme chaperone, transferring heme to an unknown acceptor. Binds one molecule of heme per monomer, possibly covalently. Binds 1 [4Fe-4S] cluster. The cluster is coordinated with 3 cysteines and an exchangeable S-adenosyl-L-methionine.</text>
</comment>
<comment type="caution">
    <text evidence="12">The sequence shown here is derived from an EMBL/GenBank/DDBJ whole genome shotgun (WGS) entry which is preliminary data.</text>
</comment>
<dbReference type="InterPro" id="IPR007197">
    <property type="entry name" value="rSAM"/>
</dbReference>
<proteinExistence type="inferred from homology"/>
<dbReference type="Gene3D" id="3.20.20.70">
    <property type="entry name" value="Aldolase class I"/>
    <property type="match status" value="1"/>
</dbReference>
<protein>
    <recommendedName>
        <fullName evidence="3 10">Heme chaperone HemW</fullName>
    </recommendedName>
</protein>
<keyword evidence="4 10" id="KW-0349">Heme</keyword>
<dbReference type="SFLD" id="SFLDS00029">
    <property type="entry name" value="Radical_SAM"/>
    <property type="match status" value="1"/>
</dbReference>
<dbReference type="GO" id="GO:0046872">
    <property type="term" value="F:metal ion binding"/>
    <property type="evidence" value="ECO:0007669"/>
    <property type="project" value="UniProtKB-UniRule"/>
</dbReference>
<dbReference type="PANTHER" id="PTHR13932:SF5">
    <property type="entry name" value="RADICAL S-ADENOSYL METHIONINE DOMAIN-CONTAINING PROTEIN 1, MITOCHONDRIAL"/>
    <property type="match status" value="1"/>
</dbReference>
<keyword evidence="10" id="KW-0004">4Fe-4S</keyword>
<dbReference type="SFLD" id="SFLDF00562">
    <property type="entry name" value="HemN-like__clustered_with_heat"/>
    <property type="match status" value="1"/>
</dbReference>
<dbReference type="SUPFAM" id="SSF102114">
    <property type="entry name" value="Radical SAM enzymes"/>
    <property type="match status" value="1"/>
</dbReference>
<dbReference type="SFLD" id="SFLDF00288">
    <property type="entry name" value="HemN-like__clustered_with_nucl"/>
    <property type="match status" value="1"/>
</dbReference>
<dbReference type="OrthoDB" id="9808022at2"/>
<dbReference type="EMBL" id="QXXQ01000009">
    <property type="protein sequence ID" value="RID91028.1"/>
    <property type="molecule type" value="Genomic_DNA"/>
</dbReference>
<feature type="domain" description="Radical SAM core" evidence="11">
    <location>
        <begin position="19"/>
        <end position="255"/>
    </location>
</feature>
<dbReference type="GO" id="GO:0006779">
    <property type="term" value="P:porphyrin-containing compound biosynthetic process"/>
    <property type="evidence" value="ECO:0007669"/>
    <property type="project" value="InterPro"/>
</dbReference>
<evidence type="ECO:0000256" key="10">
    <source>
        <dbReference type="RuleBase" id="RU364116"/>
    </source>
</evidence>
<keyword evidence="7 10" id="KW-0408">Iron</keyword>
<dbReference type="PANTHER" id="PTHR13932">
    <property type="entry name" value="COPROPORPHYRINIGEN III OXIDASE"/>
    <property type="match status" value="1"/>
</dbReference>
<keyword evidence="6 10" id="KW-0479">Metal-binding</keyword>
<evidence type="ECO:0000256" key="6">
    <source>
        <dbReference type="ARBA" id="ARBA00022723"/>
    </source>
</evidence>
<comment type="similarity">
    <text evidence="2">Belongs to the anaerobic coproporphyrinogen-III oxidase family. HemW subfamily.</text>
</comment>
<evidence type="ECO:0000256" key="5">
    <source>
        <dbReference type="ARBA" id="ARBA00022691"/>
    </source>
</evidence>
<dbReference type="GO" id="GO:0005737">
    <property type="term" value="C:cytoplasm"/>
    <property type="evidence" value="ECO:0007669"/>
    <property type="project" value="UniProtKB-SubCell"/>
</dbReference>
<evidence type="ECO:0000256" key="8">
    <source>
        <dbReference type="ARBA" id="ARBA00023014"/>
    </source>
</evidence>
<evidence type="ECO:0000256" key="3">
    <source>
        <dbReference type="ARBA" id="ARBA00017228"/>
    </source>
</evidence>
<evidence type="ECO:0000256" key="1">
    <source>
        <dbReference type="ARBA" id="ARBA00001966"/>
    </source>
</evidence>
<dbReference type="Proteomes" id="UP000266649">
    <property type="component" value="Unassembled WGS sequence"/>
</dbReference>
<sequence length="400" mass="44648">MKHSEATPRPATQQHDVEDWRTGGFGLYIHWPFCQSKCPYCDFNSHVATSIDQQDWAKAYVQELERTAELTGKRLLNSIYFGGGTPSLMRMDTVERILVHASKHWTFANDIEITLEANPGSVDAANFRGYHAAGVNRISLGLQALDDLALRMLGRMHTVDEGLRALSTAQSTFDRVSFDLIYTRQNQTMEGWQKELERALSLGSSHMSLYQLSIENGTVFGERFARGQLLGLPDENLGADFFDLTQDVMEAAGLPSYEVSNHARPGSESRHNMIYWTAGDYAGIGPGAHGRLTIGASRYATTMQPSPAPWLAQTRTSGNLEMEKLVDTDCALEYLLMGLRLRAGITLSRLEKMAGKRLPRNQLGDLVDMGMLHIDEDMLQVTRRGRPLLNAVIEQIARLL</sequence>
<dbReference type="InterPro" id="IPR010723">
    <property type="entry name" value="HemN_C"/>
</dbReference>
<dbReference type="InterPro" id="IPR034505">
    <property type="entry name" value="Coproporphyrinogen-III_oxidase"/>
</dbReference>
<dbReference type="GO" id="GO:0051539">
    <property type="term" value="F:4 iron, 4 sulfur cluster binding"/>
    <property type="evidence" value="ECO:0007669"/>
    <property type="project" value="UniProtKB-UniRule"/>
</dbReference>
<keyword evidence="8 10" id="KW-0411">Iron-sulfur</keyword>
<comment type="cofactor">
    <cofactor evidence="1">
        <name>[4Fe-4S] cluster</name>
        <dbReference type="ChEBI" id="CHEBI:49883"/>
    </cofactor>
</comment>
<organism evidence="12 13">
    <name type="scientific">Gemmobacter lutimaris</name>
    <dbReference type="NCBI Taxonomy" id="2306023"/>
    <lineage>
        <taxon>Bacteria</taxon>
        <taxon>Pseudomonadati</taxon>
        <taxon>Pseudomonadota</taxon>
        <taxon>Alphaproteobacteria</taxon>
        <taxon>Rhodobacterales</taxon>
        <taxon>Paracoccaceae</taxon>
        <taxon>Gemmobacter</taxon>
    </lineage>
</organism>
<evidence type="ECO:0000256" key="4">
    <source>
        <dbReference type="ARBA" id="ARBA00022617"/>
    </source>
</evidence>
<reference evidence="12 13" key="1">
    <citation type="submission" date="2018-09" db="EMBL/GenBank/DDBJ databases">
        <title>Gemmobacter lutimaris sp. nov., a marine bacterium isolated from tidal flat.</title>
        <authorList>
            <person name="Lee D.W."/>
            <person name="Yoo Y."/>
            <person name="Kim J.-J."/>
            <person name="Kim B.S."/>
        </authorList>
    </citation>
    <scope>NUCLEOTIDE SEQUENCE [LARGE SCALE GENOMIC DNA]</scope>
    <source>
        <strain evidence="12 13">YJ-T1-11</strain>
    </source>
</reference>
<comment type="subcellular location">
    <subcellularLocation>
        <location evidence="10">Cytoplasm</location>
    </subcellularLocation>
</comment>
<dbReference type="CDD" id="cd01335">
    <property type="entry name" value="Radical_SAM"/>
    <property type="match status" value="1"/>
</dbReference>
<dbReference type="InterPro" id="IPR058240">
    <property type="entry name" value="rSAM_sf"/>
</dbReference>
<accession>A0A398BRA7</accession>
<dbReference type="GO" id="GO:0004109">
    <property type="term" value="F:coproporphyrinogen oxidase activity"/>
    <property type="evidence" value="ECO:0007669"/>
    <property type="project" value="InterPro"/>
</dbReference>